<evidence type="ECO:0000313" key="1">
    <source>
        <dbReference type="EMBL" id="KAI5660984.1"/>
    </source>
</evidence>
<gene>
    <name evidence="1" type="ORF">M9H77_20307</name>
</gene>
<proteinExistence type="predicted"/>
<reference evidence="2" key="1">
    <citation type="journal article" date="2023" name="Nat. Plants">
        <title>Single-cell RNA sequencing provides a high-resolution roadmap for understanding the multicellular compartmentation of specialized metabolism.</title>
        <authorList>
            <person name="Sun S."/>
            <person name="Shen X."/>
            <person name="Li Y."/>
            <person name="Li Y."/>
            <person name="Wang S."/>
            <person name="Li R."/>
            <person name="Zhang H."/>
            <person name="Shen G."/>
            <person name="Guo B."/>
            <person name="Wei J."/>
            <person name="Xu J."/>
            <person name="St-Pierre B."/>
            <person name="Chen S."/>
            <person name="Sun C."/>
        </authorList>
    </citation>
    <scope>NUCLEOTIDE SEQUENCE [LARGE SCALE GENOMIC DNA]</scope>
</reference>
<name>A0ACC0AJI9_CATRO</name>
<sequence length="286" mass="32386">MASVLTFPAPTYVEFKPFSKPKMLKLDLFSLILVIYQLESKILDFGVELQKLLSWVTLRANPAFRLVLHIVHLAISIWFFVLGIVQSLESFLIACDLFKRYEVINVSKVRYLAIVFDSEDARQTSKVFELLQWLADIGIKKVCLYDTEGVLKKSKEAIIERFSPGTLSKEATKKHLDLEFVSFSDGKEAVAKAANYLFVKHYATSENEKPNLTEPQMAEALAAIGSGGPEPDLLLVYGPTRSHLGFPAWRLRYTEIVHMGSLQSMKFGALVKAIHRFTMVKQNYDS</sequence>
<dbReference type="EMBL" id="CM044705">
    <property type="protein sequence ID" value="KAI5660984.1"/>
    <property type="molecule type" value="Genomic_DNA"/>
</dbReference>
<dbReference type="Proteomes" id="UP001060085">
    <property type="component" value="Linkage Group LG05"/>
</dbReference>
<organism evidence="1 2">
    <name type="scientific">Catharanthus roseus</name>
    <name type="common">Madagascar periwinkle</name>
    <name type="synonym">Vinca rosea</name>
    <dbReference type="NCBI Taxonomy" id="4058"/>
    <lineage>
        <taxon>Eukaryota</taxon>
        <taxon>Viridiplantae</taxon>
        <taxon>Streptophyta</taxon>
        <taxon>Embryophyta</taxon>
        <taxon>Tracheophyta</taxon>
        <taxon>Spermatophyta</taxon>
        <taxon>Magnoliopsida</taxon>
        <taxon>eudicotyledons</taxon>
        <taxon>Gunneridae</taxon>
        <taxon>Pentapetalae</taxon>
        <taxon>asterids</taxon>
        <taxon>lamiids</taxon>
        <taxon>Gentianales</taxon>
        <taxon>Apocynaceae</taxon>
        <taxon>Rauvolfioideae</taxon>
        <taxon>Vinceae</taxon>
        <taxon>Catharanthinae</taxon>
        <taxon>Catharanthus</taxon>
    </lineage>
</organism>
<evidence type="ECO:0000313" key="2">
    <source>
        <dbReference type="Proteomes" id="UP001060085"/>
    </source>
</evidence>
<accession>A0ACC0AJI9</accession>
<protein>
    <submittedName>
        <fullName evidence="1">Uncharacterized protein</fullName>
    </submittedName>
</protein>
<comment type="caution">
    <text evidence="1">The sequence shown here is derived from an EMBL/GenBank/DDBJ whole genome shotgun (WGS) entry which is preliminary data.</text>
</comment>
<keyword evidence="2" id="KW-1185">Reference proteome</keyword>